<evidence type="ECO:0000313" key="4">
    <source>
        <dbReference type="Proteomes" id="UP000046155"/>
    </source>
</evidence>
<evidence type="ECO:0000313" key="3">
    <source>
        <dbReference type="EMBL" id="CEO89910.1"/>
    </source>
</evidence>
<dbReference type="EMBL" id="CDRZ01000263">
    <property type="protein sequence ID" value="CEO89910.1"/>
    <property type="molecule type" value="Genomic_DNA"/>
</dbReference>
<dbReference type="PROSITE" id="PS50887">
    <property type="entry name" value="GGDEF"/>
    <property type="match status" value="1"/>
</dbReference>
<dbReference type="CDD" id="cd01949">
    <property type="entry name" value="GGDEF"/>
    <property type="match status" value="1"/>
</dbReference>
<keyword evidence="1" id="KW-0175">Coiled coil</keyword>
<dbReference type="PANTHER" id="PTHR45138:SF9">
    <property type="entry name" value="DIGUANYLATE CYCLASE DGCM-RELATED"/>
    <property type="match status" value="1"/>
</dbReference>
<dbReference type="Proteomes" id="UP000046155">
    <property type="component" value="Unassembled WGS sequence"/>
</dbReference>
<dbReference type="InterPro" id="IPR029787">
    <property type="entry name" value="Nucleotide_cyclase"/>
</dbReference>
<dbReference type="SUPFAM" id="SSF55073">
    <property type="entry name" value="Nucleotide cyclase"/>
    <property type="match status" value="1"/>
</dbReference>
<dbReference type="PANTHER" id="PTHR45138">
    <property type="entry name" value="REGULATORY COMPONENTS OF SENSORY TRANSDUCTION SYSTEM"/>
    <property type="match status" value="1"/>
</dbReference>
<evidence type="ECO:0000256" key="1">
    <source>
        <dbReference type="SAM" id="Coils"/>
    </source>
</evidence>
<dbReference type="NCBIfam" id="TIGR00254">
    <property type="entry name" value="GGDEF"/>
    <property type="match status" value="1"/>
</dbReference>
<reference evidence="4" key="1">
    <citation type="submission" date="2015-01" db="EMBL/GenBank/DDBJ databases">
        <authorList>
            <person name="Manzoor Shahid"/>
            <person name="Zubair Saima"/>
        </authorList>
    </citation>
    <scope>NUCLEOTIDE SEQUENCE [LARGE SCALE GENOMIC DNA]</scope>
    <source>
        <strain evidence="4">Sp3</strain>
    </source>
</reference>
<dbReference type="SMART" id="SM00267">
    <property type="entry name" value="GGDEF"/>
    <property type="match status" value="1"/>
</dbReference>
<dbReference type="GO" id="GO:0005886">
    <property type="term" value="C:plasma membrane"/>
    <property type="evidence" value="ECO:0007669"/>
    <property type="project" value="TreeGrafter"/>
</dbReference>
<dbReference type="FunFam" id="3.30.70.270:FF:000001">
    <property type="entry name" value="Diguanylate cyclase domain protein"/>
    <property type="match status" value="1"/>
</dbReference>
<organism evidence="3 4">
    <name type="scientific">Syntrophaceticus schinkii</name>
    <dbReference type="NCBI Taxonomy" id="499207"/>
    <lineage>
        <taxon>Bacteria</taxon>
        <taxon>Bacillati</taxon>
        <taxon>Bacillota</taxon>
        <taxon>Clostridia</taxon>
        <taxon>Thermoanaerobacterales</taxon>
        <taxon>Thermoanaerobacterales Family III. Incertae Sedis</taxon>
        <taxon>Syntrophaceticus</taxon>
    </lineage>
</organism>
<dbReference type="GO" id="GO:1902201">
    <property type="term" value="P:negative regulation of bacterial-type flagellum-dependent cell motility"/>
    <property type="evidence" value="ECO:0007669"/>
    <property type="project" value="TreeGrafter"/>
</dbReference>
<accession>A0A0B7MIP4</accession>
<protein>
    <submittedName>
        <fullName evidence="3">Putative membrane-bound protein with a GGDEF domain</fullName>
    </submittedName>
</protein>
<name>A0A0B7MIP4_9FIRM</name>
<dbReference type="Gene3D" id="3.30.70.270">
    <property type="match status" value="1"/>
</dbReference>
<proteinExistence type="predicted"/>
<gene>
    <name evidence="3" type="ORF">SSCH_640009</name>
</gene>
<feature type="domain" description="GGDEF" evidence="2">
    <location>
        <begin position="66"/>
        <end position="200"/>
    </location>
</feature>
<dbReference type="RefSeq" id="WP_044665759.1">
    <property type="nucleotide sequence ID" value="NZ_CDRZ01000263.1"/>
</dbReference>
<dbReference type="InterPro" id="IPR043128">
    <property type="entry name" value="Rev_trsase/Diguanyl_cyclase"/>
</dbReference>
<dbReference type="Pfam" id="PF00990">
    <property type="entry name" value="GGDEF"/>
    <property type="match status" value="1"/>
</dbReference>
<dbReference type="InterPro" id="IPR000160">
    <property type="entry name" value="GGDEF_dom"/>
</dbReference>
<sequence>MLRISNIKKIIQEKSDELERVNKELEEANQKLEKLSQTDSLTGIFNRSVFDRTIRAEWDRCKRHHSPLSLIMVDIDIFKAYNDNYGHQAGDDCIRWVAQSLRACVKRSSDIVARYGGDEFAVILPHVNRDTAVQFADQIRKKVLELAIPHPFSPVSPYLTISAGVQTLIPSDELSIEKLIRTADQALYEAKKEHNEVVGI</sequence>
<dbReference type="OrthoDB" id="9783388at2"/>
<dbReference type="AlphaFoldDB" id="A0A0B7MIP4"/>
<dbReference type="GO" id="GO:0052621">
    <property type="term" value="F:diguanylate cyclase activity"/>
    <property type="evidence" value="ECO:0007669"/>
    <property type="project" value="TreeGrafter"/>
</dbReference>
<keyword evidence="4" id="KW-1185">Reference proteome</keyword>
<dbReference type="InterPro" id="IPR050469">
    <property type="entry name" value="Diguanylate_Cyclase"/>
</dbReference>
<dbReference type="GO" id="GO:0043709">
    <property type="term" value="P:cell adhesion involved in single-species biofilm formation"/>
    <property type="evidence" value="ECO:0007669"/>
    <property type="project" value="TreeGrafter"/>
</dbReference>
<evidence type="ECO:0000259" key="2">
    <source>
        <dbReference type="PROSITE" id="PS50887"/>
    </source>
</evidence>
<feature type="coiled-coil region" evidence="1">
    <location>
        <begin position="4"/>
        <end position="38"/>
    </location>
</feature>